<keyword evidence="3" id="KW-0805">Transcription regulation</keyword>
<gene>
    <name evidence="8" type="ORF">SE17_08110</name>
</gene>
<evidence type="ECO:0000256" key="6">
    <source>
        <dbReference type="PROSITE-ProRule" id="PRU00169"/>
    </source>
</evidence>
<evidence type="ECO:0000259" key="7">
    <source>
        <dbReference type="PROSITE" id="PS50110"/>
    </source>
</evidence>
<dbReference type="SMART" id="SM00448">
    <property type="entry name" value="REC"/>
    <property type="match status" value="1"/>
</dbReference>
<dbReference type="GO" id="GO:0000156">
    <property type="term" value="F:phosphorelay response regulator activity"/>
    <property type="evidence" value="ECO:0007669"/>
    <property type="project" value="TreeGrafter"/>
</dbReference>
<dbReference type="PANTHER" id="PTHR48111:SF22">
    <property type="entry name" value="REGULATOR OF RPOS"/>
    <property type="match status" value="1"/>
</dbReference>
<keyword evidence="2" id="KW-0902">Two-component regulatory system</keyword>
<evidence type="ECO:0000313" key="8">
    <source>
        <dbReference type="EMBL" id="KPV53704.1"/>
    </source>
</evidence>
<evidence type="ECO:0000256" key="4">
    <source>
        <dbReference type="ARBA" id="ARBA00023125"/>
    </source>
</evidence>
<dbReference type="GO" id="GO:0005829">
    <property type="term" value="C:cytosol"/>
    <property type="evidence" value="ECO:0007669"/>
    <property type="project" value="TreeGrafter"/>
</dbReference>
<dbReference type="InterPro" id="IPR001789">
    <property type="entry name" value="Sig_transdc_resp-reg_receiver"/>
</dbReference>
<evidence type="ECO:0000256" key="5">
    <source>
        <dbReference type="ARBA" id="ARBA00023163"/>
    </source>
</evidence>
<dbReference type="InterPro" id="IPR039420">
    <property type="entry name" value="WalR-like"/>
</dbReference>
<keyword evidence="4" id="KW-0238">DNA-binding</keyword>
<dbReference type="Gene3D" id="3.40.50.2300">
    <property type="match status" value="1"/>
</dbReference>
<keyword evidence="5" id="KW-0804">Transcription</keyword>
<accession>A0A0P9FKG9</accession>
<proteinExistence type="predicted"/>
<dbReference type="CDD" id="cd17574">
    <property type="entry name" value="REC_OmpR"/>
    <property type="match status" value="1"/>
</dbReference>
<organism evidence="8 9">
    <name type="scientific">Kouleothrix aurantiaca</name>
    <dbReference type="NCBI Taxonomy" id="186479"/>
    <lineage>
        <taxon>Bacteria</taxon>
        <taxon>Bacillati</taxon>
        <taxon>Chloroflexota</taxon>
        <taxon>Chloroflexia</taxon>
        <taxon>Chloroflexales</taxon>
        <taxon>Roseiflexineae</taxon>
        <taxon>Roseiflexaceae</taxon>
        <taxon>Kouleothrix</taxon>
    </lineage>
</organism>
<dbReference type="PANTHER" id="PTHR48111">
    <property type="entry name" value="REGULATOR OF RPOS"/>
    <property type="match status" value="1"/>
</dbReference>
<dbReference type="Proteomes" id="UP000050509">
    <property type="component" value="Unassembled WGS sequence"/>
</dbReference>
<sequence length="122" mass="13508">MGQRILIVEDEAEIADYLRRGLAFEGFATEICEDGQLALSAARERPPDVVVLDLMLPGLDGMEVARRLRAGSNVPIIMLTARESVADRVAGLECGADDYLVKPFAFEELLARVRVQLRRHQA</sequence>
<dbReference type="EMBL" id="LJCR01000198">
    <property type="protein sequence ID" value="KPV53704.1"/>
    <property type="molecule type" value="Genomic_DNA"/>
</dbReference>
<dbReference type="SUPFAM" id="SSF52172">
    <property type="entry name" value="CheY-like"/>
    <property type="match status" value="1"/>
</dbReference>
<feature type="non-terminal residue" evidence="8">
    <location>
        <position position="122"/>
    </location>
</feature>
<dbReference type="Pfam" id="PF00072">
    <property type="entry name" value="Response_reg"/>
    <property type="match status" value="1"/>
</dbReference>
<keyword evidence="1 6" id="KW-0597">Phosphoprotein</keyword>
<dbReference type="AlphaFoldDB" id="A0A0P9FKG9"/>
<dbReference type="GO" id="GO:0032993">
    <property type="term" value="C:protein-DNA complex"/>
    <property type="evidence" value="ECO:0007669"/>
    <property type="project" value="TreeGrafter"/>
</dbReference>
<comment type="caution">
    <text evidence="8">The sequence shown here is derived from an EMBL/GenBank/DDBJ whole genome shotgun (WGS) entry which is preliminary data.</text>
</comment>
<evidence type="ECO:0000313" key="9">
    <source>
        <dbReference type="Proteomes" id="UP000050509"/>
    </source>
</evidence>
<dbReference type="GO" id="GO:0006355">
    <property type="term" value="P:regulation of DNA-templated transcription"/>
    <property type="evidence" value="ECO:0007669"/>
    <property type="project" value="TreeGrafter"/>
</dbReference>
<reference evidence="8 9" key="1">
    <citation type="submission" date="2015-09" db="EMBL/GenBank/DDBJ databases">
        <title>Draft genome sequence of Kouleothrix aurantiaca JCM 19913.</title>
        <authorList>
            <person name="Hemp J."/>
        </authorList>
    </citation>
    <scope>NUCLEOTIDE SEQUENCE [LARGE SCALE GENOMIC DNA]</scope>
    <source>
        <strain evidence="8 9">COM-B</strain>
    </source>
</reference>
<keyword evidence="9" id="KW-1185">Reference proteome</keyword>
<feature type="domain" description="Response regulatory" evidence="7">
    <location>
        <begin position="4"/>
        <end position="117"/>
    </location>
</feature>
<evidence type="ECO:0000256" key="3">
    <source>
        <dbReference type="ARBA" id="ARBA00023015"/>
    </source>
</evidence>
<name>A0A0P9FKG9_9CHLR</name>
<evidence type="ECO:0000256" key="1">
    <source>
        <dbReference type="ARBA" id="ARBA00022553"/>
    </source>
</evidence>
<protein>
    <submittedName>
        <fullName evidence="8">Transcriptional regulator</fullName>
    </submittedName>
</protein>
<feature type="modified residue" description="4-aspartylphosphate" evidence="6">
    <location>
        <position position="53"/>
    </location>
</feature>
<evidence type="ECO:0000256" key="2">
    <source>
        <dbReference type="ARBA" id="ARBA00023012"/>
    </source>
</evidence>
<dbReference type="InterPro" id="IPR011006">
    <property type="entry name" value="CheY-like_superfamily"/>
</dbReference>
<dbReference type="FunFam" id="3.40.50.2300:FF:000001">
    <property type="entry name" value="DNA-binding response regulator PhoB"/>
    <property type="match status" value="1"/>
</dbReference>
<dbReference type="GO" id="GO:0000976">
    <property type="term" value="F:transcription cis-regulatory region binding"/>
    <property type="evidence" value="ECO:0007669"/>
    <property type="project" value="TreeGrafter"/>
</dbReference>
<dbReference type="PROSITE" id="PS50110">
    <property type="entry name" value="RESPONSE_REGULATORY"/>
    <property type="match status" value="1"/>
</dbReference>